<evidence type="ECO:0000313" key="2">
    <source>
        <dbReference type="Proteomes" id="UP000831327"/>
    </source>
</evidence>
<organism evidence="1 2">
    <name type="scientific">Roseomonas fluvialis</name>
    <dbReference type="NCBI Taxonomy" id="1750527"/>
    <lineage>
        <taxon>Bacteria</taxon>
        <taxon>Pseudomonadati</taxon>
        <taxon>Pseudomonadota</taxon>
        <taxon>Alphaproteobacteria</taxon>
        <taxon>Acetobacterales</taxon>
        <taxon>Roseomonadaceae</taxon>
        <taxon>Roseomonas</taxon>
    </lineage>
</organism>
<dbReference type="RefSeq" id="WP_244407399.1">
    <property type="nucleotide sequence ID" value="NZ_AP025637.1"/>
</dbReference>
<keyword evidence="2" id="KW-1185">Reference proteome</keyword>
<proteinExistence type="predicted"/>
<accession>A0ABN6P414</accession>
<gene>
    <name evidence="1" type="ORF">Rmf_30900</name>
</gene>
<sequence>MRAGRAASRNGRARGLALHAQRGDRAAIAAPAPPMIGGGAGIVTIAPRLRIARAGVEAREATA</sequence>
<dbReference type="Proteomes" id="UP000831327">
    <property type="component" value="Chromosome"/>
</dbReference>
<dbReference type="EMBL" id="AP025637">
    <property type="protein sequence ID" value="BDG73161.1"/>
    <property type="molecule type" value="Genomic_DNA"/>
</dbReference>
<protein>
    <submittedName>
        <fullName evidence="1">Uncharacterized protein</fullName>
    </submittedName>
</protein>
<name>A0ABN6P414_9PROT</name>
<reference evidence="1 2" key="1">
    <citation type="journal article" date="2016" name="Microbes Environ.">
        <title>Phylogenetically diverse aerobic anoxygenic phototrophic bacteria isolated from epilithic biofilms in Tama river, Japan.</title>
        <authorList>
            <person name="Hirose S."/>
            <person name="Matsuura K."/>
            <person name="Haruta S."/>
        </authorList>
    </citation>
    <scope>NUCLEOTIDE SEQUENCE [LARGE SCALE GENOMIC DNA]</scope>
    <source>
        <strain evidence="1 2">S08</strain>
    </source>
</reference>
<evidence type="ECO:0000313" key="1">
    <source>
        <dbReference type="EMBL" id="BDG73161.1"/>
    </source>
</evidence>